<proteinExistence type="predicted"/>
<gene>
    <name evidence="1" type="ORF">TM448A07310_0004</name>
</gene>
<organism evidence="1">
    <name type="scientific">viral metagenome</name>
    <dbReference type="NCBI Taxonomy" id="1070528"/>
    <lineage>
        <taxon>unclassified sequences</taxon>
        <taxon>metagenomes</taxon>
        <taxon>organismal metagenomes</taxon>
    </lineage>
</organism>
<sequence>MSNYTKLSEDKYHKLLFQARGQYGAILNVFRCYGMDLFVDQAIEECMKITENFGQAVRGDDKPIHILDKPKERATE</sequence>
<accession>A0A6H2A6T4</accession>
<name>A0A6H2A6T4_9ZZZZ</name>
<reference evidence="1" key="1">
    <citation type="submission" date="2020-03" db="EMBL/GenBank/DDBJ databases">
        <title>The deep terrestrial virosphere.</title>
        <authorList>
            <person name="Holmfeldt K."/>
            <person name="Nilsson E."/>
            <person name="Simone D."/>
            <person name="Lopez-Fernandez M."/>
            <person name="Wu X."/>
            <person name="de Brujin I."/>
            <person name="Lundin D."/>
            <person name="Andersson A."/>
            <person name="Bertilsson S."/>
            <person name="Dopson M."/>
        </authorList>
    </citation>
    <scope>NUCLEOTIDE SEQUENCE</scope>
    <source>
        <strain evidence="1">TM448A07310</strain>
    </source>
</reference>
<evidence type="ECO:0000313" key="1">
    <source>
        <dbReference type="EMBL" id="QJA55150.1"/>
    </source>
</evidence>
<dbReference type="AlphaFoldDB" id="A0A6H2A6T4"/>
<dbReference type="EMBL" id="MT144572">
    <property type="protein sequence ID" value="QJA55150.1"/>
    <property type="molecule type" value="Genomic_DNA"/>
</dbReference>
<protein>
    <submittedName>
        <fullName evidence="1">Uncharacterized protein</fullName>
    </submittedName>
</protein>